<keyword evidence="3" id="KW-1185">Reference proteome</keyword>
<feature type="non-terminal residue" evidence="2">
    <location>
        <position position="226"/>
    </location>
</feature>
<accession>A0AA36G0J5</accession>
<protein>
    <submittedName>
        <fullName evidence="2">Uncharacterized protein</fullName>
    </submittedName>
</protein>
<organism evidence="2 3">
    <name type="scientific">Mesorhabditis spiculigera</name>
    <dbReference type="NCBI Taxonomy" id="96644"/>
    <lineage>
        <taxon>Eukaryota</taxon>
        <taxon>Metazoa</taxon>
        <taxon>Ecdysozoa</taxon>
        <taxon>Nematoda</taxon>
        <taxon>Chromadorea</taxon>
        <taxon>Rhabditida</taxon>
        <taxon>Rhabditina</taxon>
        <taxon>Rhabditomorpha</taxon>
        <taxon>Rhabditoidea</taxon>
        <taxon>Rhabditidae</taxon>
        <taxon>Mesorhabditinae</taxon>
        <taxon>Mesorhabditis</taxon>
    </lineage>
</organism>
<gene>
    <name evidence="2" type="ORF">MSPICULIGERA_LOCUS12348</name>
</gene>
<keyword evidence="1" id="KW-0472">Membrane</keyword>
<evidence type="ECO:0000313" key="2">
    <source>
        <dbReference type="EMBL" id="CAJ0574004.1"/>
    </source>
</evidence>
<name>A0AA36G0J5_9BILA</name>
<reference evidence="2" key="1">
    <citation type="submission" date="2023-06" db="EMBL/GenBank/DDBJ databases">
        <authorList>
            <person name="Delattre M."/>
        </authorList>
    </citation>
    <scope>NUCLEOTIDE SEQUENCE</scope>
    <source>
        <strain evidence="2">AF72</strain>
    </source>
</reference>
<proteinExistence type="predicted"/>
<dbReference type="Proteomes" id="UP001177023">
    <property type="component" value="Unassembled WGS sequence"/>
</dbReference>
<keyword evidence="1" id="KW-0812">Transmembrane</keyword>
<feature type="transmembrane region" description="Helical" evidence="1">
    <location>
        <begin position="71"/>
        <end position="90"/>
    </location>
</feature>
<comment type="caution">
    <text evidence="2">The sequence shown here is derived from an EMBL/GenBank/DDBJ whole genome shotgun (WGS) entry which is preliminary data.</text>
</comment>
<evidence type="ECO:0000256" key="1">
    <source>
        <dbReference type="SAM" id="Phobius"/>
    </source>
</evidence>
<dbReference type="EMBL" id="CATQJA010002625">
    <property type="protein sequence ID" value="CAJ0574004.1"/>
    <property type="molecule type" value="Genomic_DNA"/>
</dbReference>
<feature type="transmembrane region" description="Helical" evidence="1">
    <location>
        <begin position="102"/>
        <end position="122"/>
    </location>
</feature>
<sequence length="226" mass="25710">MARSALHPKEHPGICLFTISVATLTVYWIIVYEMWARLQKMMLVHCWRNLDDAECHEPVSSSELWTELLDAFAVSIIYGVLPACLLIGIWTAGFTWQAGWRVFVRPGFCMIYAICGFLFVLVEHLCEFFDRYLDKEQPGEWLLVRMFWPTLNSSLLVTIFSSITPLTFGGFLPYYFLAVVVSFSTSMAIGVKKFGIEWGIEEPEKKPLLTSVLAAACRYSPSSPLL</sequence>
<evidence type="ECO:0000313" key="3">
    <source>
        <dbReference type="Proteomes" id="UP001177023"/>
    </source>
</evidence>
<feature type="transmembrane region" description="Helical" evidence="1">
    <location>
        <begin position="12"/>
        <end position="32"/>
    </location>
</feature>
<dbReference type="AlphaFoldDB" id="A0AA36G0J5"/>
<keyword evidence="1" id="KW-1133">Transmembrane helix</keyword>